<dbReference type="AlphaFoldDB" id="A0A941DMW4"/>
<dbReference type="EMBL" id="JAGSPN010000003">
    <property type="protein sequence ID" value="MBR7781656.1"/>
    <property type="molecule type" value="Genomic_DNA"/>
</dbReference>
<reference evidence="2" key="1">
    <citation type="submission" date="2021-04" db="EMBL/GenBank/DDBJ databases">
        <title>novel species isolated from subtropical streams in China.</title>
        <authorList>
            <person name="Lu H."/>
        </authorList>
    </citation>
    <scope>NUCLEOTIDE SEQUENCE</scope>
    <source>
        <strain evidence="2">LFS511W</strain>
    </source>
</reference>
<keyword evidence="3" id="KW-1185">Reference proteome</keyword>
<dbReference type="Pfam" id="PF11278">
    <property type="entry name" value="DUF3079"/>
    <property type="match status" value="1"/>
</dbReference>
<proteinExistence type="predicted"/>
<sequence length="72" mass="7990">MVNKKTFPVRPAHPERICWGCDLYCKVGEMRCGNGAERTQHPCETWGDDWAETALDSDNTAPPAPSGQNVEN</sequence>
<feature type="region of interest" description="Disordered" evidence="1">
    <location>
        <begin position="53"/>
        <end position="72"/>
    </location>
</feature>
<evidence type="ECO:0000313" key="2">
    <source>
        <dbReference type="EMBL" id="MBR7781656.1"/>
    </source>
</evidence>
<evidence type="ECO:0000313" key="3">
    <source>
        <dbReference type="Proteomes" id="UP000680067"/>
    </source>
</evidence>
<protein>
    <submittedName>
        <fullName evidence="2">DUF3079 domain-containing protein</fullName>
    </submittedName>
</protein>
<name>A0A941DMW4_9BURK</name>
<dbReference type="Proteomes" id="UP000680067">
    <property type="component" value="Unassembled WGS sequence"/>
</dbReference>
<feature type="compositionally biased region" description="Polar residues" evidence="1">
    <location>
        <begin position="56"/>
        <end position="72"/>
    </location>
</feature>
<dbReference type="InterPro" id="IPR021430">
    <property type="entry name" value="DUF3079"/>
</dbReference>
<evidence type="ECO:0000256" key="1">
    <source>
        <dbReference type="SAM" id="MobiDB-lite"/>
    </source>
</evidence>
<comment type="caution">
    <text evidence="2">The sequence shown here is derived from an EMBL/GenBank/DDBJ whole genome shotgun (WGS) entry which is preliminary data.</text>
</comment>
<accession>A0A941DMW4</accession>
<organism evidence="2 3">
    <name type="scientific">Undibacterium luofuense</name>
    <dbReference type="NCBI Taxonomy" id="2828733"/>
    <lineage>
        <taxon>Bacteria</taxon>
        <taxon>Pseudomonadati</taxon>
        <taxon>Pseudomonadota</taxon>
        <taxon>Betaproteobacteria</taxon>
        <taxon>Burkholderiales</taxon>
        <taxon>Oxalobacteraceae</taxon>
        <taxon>Undibacterium</taxon>
    </lineage>
</organism>
<gene>
    <name evidence="2" type="ORF">KDM89_05865</name>
</gene>